<evidence type="ECO:0000256" key="2">
    <source>
        <dbReference type="PIRSR" id="PIRSR006232-1"/>
    </source>
</evidence>
<gene>
    <name evidence="6" type="ORF">F4V43_13735</name>
</gene>
<feature type="binding site" evidence="2">
    <location>
        <position position="57"/>
    </location>
    <ligand>
        <name>Fe cation</name>
        <dbReference type="ChEBI" id="CHEBI:24875"/>
    </ligand>
</feature>
<feature type="binding site" evidence="2">
    <location>
        <position position="59"/>
    </location>
    <ligand>
        <name>Fe cation</name>
        <dbReference type="ChEBI" id="CHEBI:24875"/>
    </ligand>
</feature>
<protein>
    <submittedName>
        <fullName evidence="6">Pirin family protein</fullName>
    </submittedName>
</protein>
<dbReference type="GO" id="GO:0046872">
    <property type="term" value="F:metal ion binding"/>
    <property type="evidence" value="ECO:0007669"/>
    <property type="project" value="UniProtKB-KW"/>
</dbReference>
<dbReference type="AlphaFoldDB" id="A0A5J5G6M6"/>
<keyword evidence="7" id="KW-1185">Reference proteome</keyword>
<dbReference type="Gene3D" id="2.60.120.10">
    <property type="entry name" value="Jelly Rolls"/>
    <property type="match status" value="2"/>
</dbReference>
<dbReference type="PANTHER" id="PTHR43212:SF3">
    <property type="entry name" value="QUERCETIN 2,3-DIOXYGENASE"/>
    <property type="match status" value="1"/>
</dbReference>
<proteinExistence type="inferred from homology"/>
<feature type="binding site" evidence="2">
    <location>
        <position position="101"/>
    </location>
    <ligand>
        <name>Fe cation</name>
        <dbReference type="ChEBI" id="CHEBI:24875"/>
    </ligand>
</feature>
<evidence type="ECO:0000313" key="7">
    <source>
        <dbReference type="Proteomes" id="UP000367750"/>
    </source>
</evidence>
<dbReference type="InterPro" id="IPR012093">
    <property type="entry name" value="Pirin"/>
</dbReference>
<reference evidence="6 7" key="1">
    <citation type="submission" date="2019-09" db="EMBL/GenBank/DDBJ databases">
        <title>Bacillus ochoae sp. nov., Paenibacillus whitsoniae sp. nov., Paenibacillus spiritus sp. nov. Isolated from the Mars Exploration Rover during spacecraft assembly.</title>
        <authorList>
            <person name="Seuylemezian A."/>
            <person name="Vaishampayan P."/>
        </authorList>
    </citation>
    <scope>NUCLEOTIDE SEQUENCE [LARGE SCALE GENOMIC DNA]</scope>
    <source>
        <strain evidence="6 7">MER_111</strain>
    </source>
</reference>
<feature type="binding site" evidence="2">
    <location>
        <position position="103"/>
    </location>
    <ligand>
        <name>Fe cation</name>
        <dbReference type="ChEBI" id="CHEBI:24875"/>
    </ligand>
</feature>
<keyword evidence="2" id="KW-0408">Iron</keyword>
<comment type="similarity">
    <text evidence="1 3">Belongs to the pirin family.</text>
</comment>
<dbReference type="InterPro" id="IPR041602">
    <property type="entry name" value="Quercetinase_C"/>
</dbReference>
<comment type="cofactor">
    <cofactor evidence="2">
        <name>Fe cation</name>
        <dbReference type="ChEBI" id="CHEBI:24875"/>
    </cofactor>
    <text evidence="2">Binds 1 Fe cation per subunit.</text>
</comment>
<dbReference type="InterPro" id="IPR014710">
    <property type="entry name" value="RmlC-like_jellyroll"/>
</dbReference>
<accession>A0A5J5G6M6</accession>
<dbReference type="EMBL" id="VYKK01000018">
    <property type="protein sequence ID" value="KAA9002116.1"/>
    <property type="molecule type" value="Genomic_DNA"/>
</dbReference>
<evidence type="ECO:0000256" key="3">
    <source>
        <dbReference type="RuleBase" id="RU003457"/>
    </source>
</evidence>
<evidence type="ECO:0000256" key="1">
    <source>
        <dbReference type="ARBA" id="ARBA00008416"/>
    </source>
</evidence>
<dbReference type="InterPro" id="IPR011051">
    <property type="entry name" value="RmlC_Cupin_sf"/>
</dbReference>
<dbReference type="Pfam" id="PF17954">
    <property type="entry name" value="Pirin_C_2"/>
    <property type="match status" value="1"/>
</dbReference>
<dbReference type="OrthoDB" id="321327at2"/>
<evidence type="ECO:0000259" key="4">
    <source>
        <dbReference type="Pfam" id="PF02678"/>
    </source>
</evidence>
<dbReference type="CDD" id="cd02209">
    <property type="entry name" value="cupin_XRE_C"/>
    <property type="match status" value="1"/>
</dbReference>
<dbReference type="Pfam" id="PF02678">
    <property type="entry name" value="Pirin"/>
    <property type="match status" value="1"/>
</dbReference>
<evidence type="ECO:0000259" key="5">
    <source>
        <dbReference type="Pfam" id="PF17954"/>
    </source>
</evidence>
<comment type="caution">
    <text evidence="6">The sequence shown here is derived from an EMBL/GenBank/DDBJ whole genome shotgun (WGS) entry which is preliminary data.</text>
</comment>
<sequence>MIKVVSSAERHTSNKGWIHSEFSFAFKDYDDPANAHFGSLLAHNDNQLEPNQGLHEHPHHDLEIVTYVVEGTLHHQDSLGNHADLQAGSVQVMSAGTGIQHSETNPLEDGSVRFLQVWLLPQQAGLQPAWDAKHYPREFRLNRLLPIVSGRGEEGTLTVNEDAAMYVSALETGQELHYPQPNERRTHLYVLSGHAELDIGEERFRLGPGDAARIRGSHDLRIRGTGSGEDAELVLIDLP</sequence>
<dbReference type="InterPro" id="IPR003829">
    <property type="entry name" value="Pirin_N_dom"/>
</dbReference>
<dbReference type="SUPFAM" id="SSF51182">
    <property type="entry name" value="RmlC-like cupins"/>
    <property type="match status" value="1"/>
</dbReference>
<keyword evidence="2" id="KW-0479">Metal-binding</keyword>
<dbReference type="PIRSF" id="PIRSF006232">
    <property type="entry name" value="Pirin"/>
    <property type="match status" value="1"/>
</dbReference>
<dbReference type="RefSeq" id="WP_150458821.1">
    <property type="nucleotide sequence ID" value="NZ_VYKK01000018.1"/>
</dbReference>
<feature type="domain" description="Quercetin 2,3-dioxygenase C-terminal cupin" evidence="5">
    <location>
        <begin position="147"/>
        <end position="238"/>
    </location>
</feature>
<dbReference type="PANTHER" id="PTHR43212">
    <property type="entry name" value="QUERCETIN 2,3-DIOXYGENASE"/>
    <property type="match status" value="1"/>
</dbReference>
<dbReference type="Proteomes" id="UP000367750">
    <property type="component" value="Unassembled WGS sequence"/>
</dbReference>
<evidence type="ECO:0000313" key="6">
    <source>
        <dbReference type="EMBL" id="KAA9002116.1"/>
    </source>
</evidence>
<feature type="domain" description="Pirin N-terminal" evidence="4">
    <location>
        <begin position="10"/>
        <end position="119"/>
    </location>
</feature>
<name>A0A5J5G6M6_9BACL</name>
<organism evidence="6 7">
    <name type="scientific">Paenibacillus spiritus</name>
    <dbReference type="NCBI Taxonomy" id="2496557"/>
    <lineage>
        <taxon>Bacteria</taxon>
        <taxon>Bacillati</taxon>
        <taxon>Bacillota</taxon>
        <taxon>Bacilli</taxon>
        <taxon>Bacillales</taxon>
        <taxon>Paenibacillaceae</taxon>
        <taxon>Paenibacillus</taxon>
    </lineage>
</organism>